<dbReference type="Gene3D" id="3.40.630.30">
    <property type="match status" value="1"/>
</dbReference>
<dbReference type="CDD" id="cd04301">
    <property type="entry name" value="NAT_SF"/>
    <property type="match status" value="1"/>
</dbReference>
<protein>
    <submittedName>
        <fullName evidence="1">Uncharacterized protein</fullName>
    </submittedName>
</protein>
<sequence length="219" mass="24727">MSASDTPRSDGFFTFRRALPEDIPGLRLLLTALFESDKFGRDLSFSECEMEDYLDWFLPKALVDCSIILYVLQFLPTSSSRTYKPKVIGCCYVSVSDSSIVPKRIQSLGFMKLHVVNALSDFQVWPNRQAAEVHRKFQRARETRAAMRSRDDATGTSALVLLAAIQPKYRGVGLGTKMVSWAKEAISALGVDTMYHMGSPREVEFMRQCKIKSIVMSEF</sequence>
<keyword evidence="2" id="KW-1185">Reference proteome</keyword>
<name>A0A9W4UKK7_9PLEO</name>
<evidence type="ECO:0000313" key="2">
    <source>
        <dbReference type="Proteomes" id="UP001152607"/>
    </source>
</evidence>
<dbReference type="AlphaFoldDB" id="A0A9W4UKK7"/>
<accession>A0A9W4UKK7</accession>
<dbReference type="OrthoDB" id="3937649at2759"/>
<dbReference type="Proteomes" id="UP001152607">
    <property type="component" value="Unassembled WGS sequence"/>
</dbReference>
<comment type="caution">
    <text evidence="1">The sequence shown here is derived from an EMBL/GenBank/DDBJ whole genome shotgun (WGS) entry which is preliminary data.</text>
</comment>
<dbReference type="InterPro" id="IPR016181">
    <property type="entry name" value="Acyl_CoA_acyltransferase"/>
</dbReference>
<organism evidence="1 2">
    <name type="scientific">Periconia digitata</name>
    <dbReference type="NCBI Taxonomy" id="1303443"/>
    <lineage>
        <taxon>Eukaryota</taxon>
        <taxon>Fungi</taxon>
        <taxon>Dikarya</taxon>
        <taxon>Ascomycota</taxon>
        <taxon>Pezizomycotina</taxon>
        <taxon>Dothideomycetes</taxon>
        <taxon>Pleosporomycetidae</taxon>
        <taxon>Pleosporales</taxon>
        <taxon>Massarineae</taxon>
        <taxon>Periconiaceae</taxon>
        <taxon>Periconia</taxon>
    </lineage>
</organism>
<dbReference type="EMBL" id="CAOQHR010000007">
    <property type="protein sequence ID" value="CAI6337019.1"/>
    <property type="molecule type" value="Genomic_DNA"/>
</dbReference>
<gene>
    <name evidence="1" type="ORF">PDIGIT_LOCUS10126</name>
</gene>
<evidence type="ECO:0000313" key="1">
    <source>
        <dbReference type="EMBL" id="CAI6337019.1"/>
    </source>
</evidence>
<proteinExistence type="predicted"/>
<reference evidence="1" key="1">
    <citation type="submission" date="2023-01" db="EMBL/GenBank/DDBJ databases">
        <authorList>
            <person name="Van Ghelder C."/>
            <person name="Rancurel C."/>
        </authorList>
    </citation>
    <scope>NUCLEOTIDE SEQUENCE</scope>
    <source>
        <strain evidence="1">CNCM I-4278</strain>
    </source>
</reference>
<dbReference type="SUPFAM" id="SSF55729">
    <property type="entry name" value="Acyl-CoA N-acyltransferases (Nat)"/>
    <property type="match status" value="1"/>
</dbReference>